<dbReference type="Gene3D" id="3.40.50.300">
    <property type="entry name" value="P-loop containing nucleotide triphosphate hydrolases"/>
    <property type="match status" value="1"/>
</dbReference>
<dbReference type="InterPro" id="IPR027417">
    <property type="entry name" value="P-loop_NTPase"/>
</dbReference>
<keyword evidence="2" id="KW-1185">Reference proteome</keyword>
<sequence>MTVYWIGGGSGAGKSTIARRLAGEYGLGHYATDDAMADHASRCGDCPYVAEFLAMDMDERWLNRSPQVMLDTFHWFRGEGFELIVQELSTEVIVEGFRLLPRLVKPHLDERTHAVWLLPTPHFRRQAFHSRGSLWEIAGRTSDPEKALSNLLERDAMFTERLREETKELGLNAIEVDGSMSENDLTAAVAAIFGL</sequence>
<organism evidence="1 2">
    <name type="scientific">Fodinicola feengrottensis</name>
    <dbReference type="NCBI Taxonomy" id="435914"/>
    <lineage>
        <taxon>Bacteria</taxon>
        <taxon>Bacillati</taxon>
        <taxon>Actinomycetota</taxon>
        <taxon>Actinomycetes</taxon>
        <taxon>Mycobacteriales</taxon>
        <taxon>Fodinicola</taxon>
    </lineage>
</organism>
<proteinExistence type="predicted"/>
<dbReference type="EMBL" id="BAAANY010000005">
    <property type="protein sequence ID" value="GAA1665714.1"/>
    <property type="molecule type" value="Genomic_DNA"/>
</dbReference>
<evidence type="ECO:0000313" key="2">
    <source>
        <dbReference type="Proteomes" id="UP001500618"/>
    </source>
</evidence>
<evidence type="ECO:0008006" key="3">
    <source>
        <dbReference type="Google" id="ProtNLM"/>
    </source>
</evidence>
<dbReference type="SUPFAM" id="SSF52540">
    <property type="entry name" value="P-loop containing nucleoside triphosphate hydrolases"/>
    <property type="match status" value="1"/>
</dbReference>
<dbReference type="Proteomes" id="UP001500618">
    <property type="component" value="Unassembled WGS sequence"/>
</dbReference>
<comment type="caution">
    <text evidence="1">The sequence shown here is derived from an EMBL/GenBank/DDBJ whole genome shotgun (WGS) entry which is preliminary data.</text>
</comment>
<evidence type="ECO:0000313" key="1">
    <source>
        <dbReference type="EMBL" id="GAA1665714.1"/>
    </source>
</evidence>
<reference evidence="1 2" key="1">
    <citation type="journal article" date="2019" name="Int. J. Syst. Evol. Microbiol.">
        <title>The Global Catalogue of Microorganisms (GCM) 10K type strain sequencing project: providing services to taxonomists for standard genome sequencing and annotation.</title>
        <authorList>
            <consortium name="The Broad Institute Genomics Platform"/>
            <consortium name="The Broad Institute Genome Sequencing Center for Infectious Disease"/>
            <person name="Wu L."/>
            <person name="Ma J."/>
        </authorList>
    </citation>
    <scope>NUCLEOTIDE SEQUENCE [LARGE SCALE GENOMIC DNA]</scope>
    <source>
        <strain evidence="1 2">JCM 14718</strain>
    </source>
</reference>
<gene>
    <name evidence="1" type="ORF">GCM10009765_14060</name>
</gene>
<accession>A0ABN2G5I6</accession>
<protein>
    <recommendedName>
        <fullName evidence="3">AAA family ATPase</fullName>
    </recommendedName>
</protein>
<dbReference type="RefSeq" id="WP_344308210.1">
    <property type="nucleotide sequence ID" value="NZ_BAAANY010000005.1"/>
</dbReference>
<name>A0ABN2G5I6_9ACTN</name>